<feature type="domain" description="UspA" evidence="2">
    <location>
        <begin position="155"/>
        <end position="265"/>
    </location>
</feature>
<evidence type="ECO:0000313" key="4">
    <source>
        <dbReference type="Proteomes" id="UP000025061"/>
    </source>
</evidence>
<dbReference type="InterPro" id="IPR006016">
    <property type="entry name" value="UspA"/>
</dbReference>
<name>A0A059FLT2_9PROT</name>
<protein>
    <submittedName>
        <fullName evidence="3">Universal stress protein family protein</fullName>
    </submittedName>
</protein>
<sequence length="276" mass="28364">MSVVAMLQGTPETDVETTRSALAMAQKLGTSLVGLCALPDPQAAVMLVTTPESTGLTAAAATNIIELQKEMLEKAEAAFRQGVGVTPGVESVFLHQVANAEAAAASAATLADAIIFPRNAARSGEPLSIAFDHVMMDARLPLVLAGTAAYTPGPVIIGWDGSNGAARALRFHIPLLKAAGEVIIAQNRKDAERDGARPGIEPGSLEDWLKRKGIKSSVSPIEGEVSAALLALAKGSGATLIVAGAYGHSRIGERLFGGTSKRLLSADEAPALALAR</sequence>
<comment type="caution">
    <text evidence="3">The sequence shown here is derived from an EMBL/GenBank/DDBJ whole genome shotgun (WGS) entry which is preliminary data.</text>
</comment>
<dbReference type="SUPFAM" id="SSF52402">
    <property type="entry name" value="Adenine nucleotide alpha hydrolases-like"/>
    <property type="match status" value="1"/>
</dbReference>
<keyword evidence="4" id="KW-1185">Reference proteome</keyword>
<dbReference type="Pfam" id="PF00582">
    <property type="entry name" value="Usp"/>
    <property type="match status" value="1"/>
</dbReference>
<dbReference type="OrthoDB" id="9804721at2"/>
<proteinExistence type="inferred from homology"/>
<dbReference type="PRINTS" id="PR01438">
    <property type="entry name" value="UNVRSLSTRESS"/>
</dbReference>
<dbReference type="Proteomes" id="UP000025061">
    <property type="component" value="Unassembled WGS sequence"/>
</dbReference>
<dbReference type="PATRIC" id="fig|1280951.3.peg.2655"/>
<accession>A0A059FLT2</accession>
<dbReference type="CDD" id="cd00293">
    <property type="entry name" value="USP-like"/>
    <property type="match status" value="1"/>
</dbReference>
<evidence type="ECO:0000256" key="1">
    <source>
        <dbReference type="ARBA" id="ARBA00008791"/>
    </source>
</evidence>
<dbReference type="EMBL" id="ARYI01000011">
    <property type="protein sequence ID" value="KCZ91542.1"/>
    <property type="molecule type" value="Genomic_DNA"/>
</dbReference>
<evidence type="ECO:0000313" key="3">
    <source>
        <dbReference type="EMBL" id="KCZ91542.1"/>
    </source>
</evidence>
<evidence type="ECO:0000259" key="2">
    <source>
        <dbReference type="Pfam" id="PF00582"/>
    </source>
</evidence>
<dbReference type="AlphaFoldDB" id="A0A059FLT2"/>
<reference evidence="3 4" key="1">
    <citation type="submission" date="2013-04" db="EMBL/GenBank/DDBJ databases">
        <title>Hyphomonas hirschiana VP5 Genome Sequencing.</title>
        <authorList>
            <person name="Lai Q."/>
            <person name="Shao Z."/>
        </authorList>
    </citation>
    <scope>NUCLEOTIDE SEQUENCE [LARGE SCALE GENOMIC DNA]</scope>
    <source>
        <strain evidence="3 4">VP5</strain>
    </source>
</reference>
<comment type="similarity">
    <text evidence="1">Belongs to the universal stress protein A family.</text>
</comment>
<dbReference type="InterPro" id="IPR006015">
    <property type="entry name" value="Universal_stress_UspA"/>
</dbReference>
<dbReference type="RefSeq" id="WP_011647713.1">
    <property type="nucleotide sequence ID" value="NZ_ARYI01000011.1"/>
</dbReference>
<gene>
    <name evidence="3" type="ORF">HHI_13159</name>
</gene>
<dbReference type="Gene3D" id="3.40.50.12370">
    <property type="match status" value="1"/>
</dbReference>
<organism evidence="3 4">
    <name type="scientific">Hyphomonas hirschiana VP5</name>
    <dbReference type="NCBI Taxonomy" id="1280951"/>
    <lineage>
        <taxon>Bacteria</taxon>
        <taxon>Pseudomonadati</taxon>
        <taxon>Pseudomonadota</taxon>
        <taxon>Alphaproteobacteria</taxon>
        <taxon>Hyphomonadales</taxon>
        <taxon>Hyphomonadaceae</taxon>
        <taxon>Hyphomonas</taxon>
    </lineage>
</organism>